<reference evidence="2 3" key="1">
    <citation type="submission" date="2019-03" db="EMBL/GenBank/DDBJ databases">
        <title>Three New Species of Nocardioides, Nocardioides euryhalodurans sp. nov., Nocardioides seonyuensis sp. nov. and Nocardioides eburneoflavus sp. nov., Iolated from Soil.</title>
        <authorList>
            <person name="Roh S.G."/>
            <person name="Lee C."/>
            <person name="Kim M.-K."/>
            <person name="Kim S.B."/>
        </authorList>
    </citation>
    <scope>NUCLEOTIDE SEQUENCE [LARGE SCALE GENOMIC DNA]</scope>
    <source>
        <strain evidence="2 3">MMS17-SY117</strain>
    </source>
</reference>
<feature type="compositionally biased region" description="Acidic residues" evidence="1">
    <location>
        <begin position="52"/>
        <end position="67"/>
    </location>
</feature>
<feature type="compositionally biased region" description="Acidic residues" evidence="1">
    <location>
        <begin position="12"/>
        <end position="22"/>
    </location>
</feature>
<organism evidence="2 3">
    <name type="scientific">Nocardioides euryhalodurans</name>
    <dbReference type="NCBI Taxonomy" id="2518370"/>
    <lineage>
        <taxon>Bacteria</taxon>
        <taxon>Bacillati</taxon>
        <taxon>Actinomycetota</taxon>
        <taxon>Actinomycetes</taxon>
        <taxon>Propionibacteriales</taxon>
        <taxon>Nocardioidaceae</taxon>
        <taxon>Nocardioides</taxon>
    </lineage>
</organism>
<dbReference type="RefSeq" id="WP_135074464.1">
    <property type="nucleotide sequence ID" value="NZ_CP038267.1"/>
</dbReference>
<dbReference type="KEGG" id="noy:EXE57_04705"/>
<sequence length="67" mass="7124">MSTSESEPGGISDEDLPDDLQPGEDNPLAEPLDTDEVDPDDLDMDGGKAAEESDEVADEDDEGDSRE</sequence>
<name>A0A4P7GIA5_9ACTN</name>
<feature type="compositionally biased region" description="Acidic residues" evidence="1">
    <location>
        <begin position="32"/>
        <end position="44"/>
    </location>
</feature>
<evidence type="ECO:0000256" key="1">
    <source>
        <dbReference type="SAM" id="MobiDB-lite"/>
    </source>
</evidence>
<keyword evidence="3" id="KW-1185">Reference proteome</keyword>
<feature type="region of interest" description="Disordered" evidence="1">
    <location>
        <begin position="1"/>
        <end position="67"/>
    </location>
</feature>
<evidence type="ECO:0000313" key="2">
    <source>
        <dbReference type="EMBL" id="QBR91645.1"/>
    </source>
</evidence>
<accession>A0A4P7GIA5</accession>
<dbReference type="EMBL" id="CP038267">
    <property type="protein sequence ID" value="QBR91645.1"/>
    <property type="molecule type" value="Genomic_DNA"/>
</dbReference>
<protein>
    <submittedName>
        <fullName evidence="2">Uncharacterized protein</fullName>
    </submittedName>
</protein>
<gene>
    <name evidence="2" type="ORF">EXE57_04705</name>
</gene>
<proteinExistence type="predicted"/>
<evidence type="ECO:0000313" key="3">
    <source>
        <dbReference type="Proteomes" id="UP000294894"/>
    </source>
</evidence>
<dbReference type="Proteomes" id="UP000294894">
    <property type="component" value="Chromosome"/>
</dbReference>
<dbReference type="AlphaFoldDB" id="A0A4P7GIA5"/>
<dbReference type="OrthoDB" id="3790603at2"/>